<evidence type="ECO:0000256" key="3">
    <source>
        <dbReference type="ARBA" id="ARBA00022729"/>
    </source>
</evidence>
<gene>
    <name evidence="9" type="ORF">ACHAWU_000785</name>
</gene>
<dbReference type="GO" id="GO:0016020">
    <property type="term" value="C:membrane"/>
    <property type="evidence" value="ECO:0007669"/>
    <property type="project" value="UniProtKB-SubCell"/>
</dbReference>
<evidence type="ECO:0000256" key="2">
    <source>
        <dbReference type="ARBA" id="ARBA00022692"/>
    </source>
</evidence>
<keyword evidence="5 7" id="KW-0472">Membrane</keyword>
<dbReference type="Pfam" id="PF09430">
    <property type="entry name" value="EMC7_beta-sandw"/>
    <property type="match status" value="1"/>
</dbReference>
<feature type="transmembrane region" description="Helical" evidence="7">
    <location>
        <begin position="285"/>
        <end position="304"/>
    </location>
</feature>
<dbReference type="PANTHER" id="PTHR13605:SF4">
    <property type="entry name" value="ER MEMBRANE PROTEIN COMPLEX SUBUNIT 7"/>
    <property type="match status" value="1"/>
</dbReference>
<name>A0ABD3MC22_9STRA</name>
<dbReference type="EMBL" id="JALLBG020000200">
    <property type="protein sequence ID" value="KAL3759486.1"/>
    <property type="molecule type" value="Genomic_DNA"/>
</dbReference>
<evidence type="ECO:0000313" key="10">
    <source>
        <dbReference type="Proteomes" id="UP001530293"/>
    </source>
</evidence>
<evidence type="ECO:0000259" key="8">
    <source>
        <dbReference type="Pfam" id="PF09430"/>
    </source>
</evidence>
<feature type="region of interest" description="Disordered" evidence="6">
    <location>
        <begin position="582"/>
        <end position="608"/>
    </location>
</feature>
<keyword evidence="10" id="KW-1185">Reference proteome</keyword>
<keyword evidence="4 7" id="KW-1133">Transmembrane helix</keyword>
<dbReference type="PANTHER" id="PTHR13605">
    <property type="entry name" value="ER MEMBRANE PROTEIN COMPLEX SUBUNIT 7"/>
    <property type="match status" value="1"/>
</dbReference>
<feature type="region of interest" description="Disordered" evidence="6">
    <location>
        <begin position="1"/>
        <end position="23"/>
    </location>
</feature>
<evidence type="ECO:0000256" key="7">
    <source>
        <dbReference type="SAM" id="Phobius"/>
    </source>
</evidence>
<evidence type="ECO:0000313" key="9">
    <source>
        <dbReference type="EMBL" id="KAL3759486.1"/>
    </source>
</evidence>
<accession>A0ABD3MC22</accession>
<sequence length="608" mass="66995">MANDNASVATNATKKPRKSFVKSVKSVAKGLSLKRKKKRSDGDDESVLSVALENYGNSTASKLATGGGSSQPNIIKSTPIAAATTSGSSSSPAKPLQIFVLLLDPTSRRFELLQLEFDANKATVGDIQNQIKNSATEKTLRDMEYCGVCDRTGMEMIASMKLLRFCNGGDVVMAMPKGMNGNETAKLAKPILSDPKVEHVASPSVLSVLSFIFDLGDLKLIAFISNVVDHRQLGTRKTNMQPKMAEKSNQVSGTKLPEIAEEGIRQKETNPPTSKMISEVKKSPVILTTAILGIIISSLLYFTIQYHFRVSTPLESRSVLLPGEWKSPCGLYDLLPRNLRTRLPVAILPPACDTLSSSSLEFGSDGILRHFKEGSEGERKLVKSFSGSIGNGDQCSEESDEQCTENGALFVKDGYSWYVVMGEKRTLLSWDVMRDFTSQPDGSFYFYRVPPGVHLLDVQSREHHFSQIKIQLLEEAMDSPKCIEYVYPGAPKQAVPYPLELMAHASYEYYEPRQGFSTMSIFKNPMVLMMIVSAGLVVLMPKMMEGLDPEQKELMQKQMAMQQDPSKMLTQMFQDMTGMGEEQATVPAIEKKPSSKAGGKTVRRGKRD</sequence>
<protein>
    <recommendedName>
        <fullName evidence="8">ER membrane protein complex subunit 7 beta-sandwich domain-containing protein</fullName>
    </recommendedName>
</protein>
<organism evidence="9 10">
    <name type="scientific">Discostella pseudostelligera</name>
    <dbReference type="NCBI Taxonomy" id="259834"/>
    <lineage>
        <taxon>Eukaryota</taxon>
        <taxon>Sar</taxon>
        <taxon>Stramenopiles</taxon>
        <taxon>Ochrophyta</taxon>
        <taxon>Bacillariophyta</taxon>
        <taxon>Coscinodiscophyceae</taxon>
        <taxon>Thalassiosirophycidae</taxon>
        <taxon>Stephanodiscales</taxon>
        <taxon>Stephanodiscaceae</taxon>
        <taxon>Discostella</taxon>
    </lineage>
</organism>
<keyword evidence="3" id="KW-0732">Signal</keyword>
<comment type="subcellular location">
    <subcellularLocation>
        <location evidence="1">Membrane</location>
        <topology evidence="1">Single-pass membrane protein</topology>
    </subcellularLocation>
</comment>
<evidence type="ECO:0000256" key="5">
    <source>
        <dbReference type="ARBA" id="ARBA00023136"/>
    </source>
</evidence>
<feature type="domain" description="ER membrane protein complex subunit 7 beta-sandwich" evidence="8">
    <location>
        <begin position="439"/>
        <end position="529"/>
    </location>
</feature>
<comment type="caution">
    <text evidence="9">The sequence shown here is derived from an EMBL/GenBank/DDBJ whole genome shotgun (WGS) entry which is preliminary data.</text>
</comment>
<proteinExistence type="predicted"/>
<dbReference type="AlphaFoldDB" id="A0ABD3MC22"/>
<evidence type="ECO:0000256" key="6">
    <source>
        <dbReference type="SAM" id="MobiDB-lite"/>
    </source>
</evidence>
<dbReference type="InterPro" id="IPR019008">
    <property type="entry name" value="Beta_sandwich_EMC7"/>
</dbReference>
<evidence type="ECO:0000256" key="1">
    <source>
        <dbReference type="ARBA" id="ARBA00004167"/>
    </source>
</evidence>
<reference evidence="9 10" key="1">
    <citation type="submission" date="2024-10" db="EMBL/GenBank/DDBJ databases">
        <title>Updated reference genomes for cyclostephanoid diatoms.</title>
        <authorList>
            <person name="Roberts W.R."/>
            <person name="Alverson A.J."/>
        </authorList>
    </citation>
    <scope>NUCLEOTIDE SEQUENCE [LARGE SCALE GENOMIC DNA]</scope>
    <source>
        <strain evidence="9 10">AJA232-27</strain>
    </source>
</reference>
<dbReference type="InterPro" id="IPR039163">
    <property type="entry name" value="EMC7"/>
</dbReference>
<keyword evidence="2 7" id="KW-0812">Transmembrane</keyword>
<dbReference type="Proteomes" id="UP001530293">
    <property type="component" value="Unassembled WGS sequence"/>
</dbReference>
<feature type="compositionally biased region" description="Polar residues" evidence="6">
    <location>
        <begin position="1"/>
        <end position="13"/>
    </location>
</feature>
<evidence type="ECO:0000256" key="4">
    <source>
        <dbReference type="ARBA" id="ARBA00022989"/>
    </source>
</evidence>